<gene>
    <name evidence="1" type="ORF">GCM10010124_28710</name>
</gene>
<dbReference type="EMBL" id="BMQC01000009">
    <property type="protein sequence ID" value="GGK34349.1"/>
    <property type="molecule type" value="Genomic_DNA"/>
</dbReference>
<organism evidence="1 2">
    <name type="scientific">Pilimelia terevasa</name>
    <dbReference type="NCBI Taxonomy" id="53372"/>
    <lineage>
        <taxon>Bacteria</taxon>
        <taxon>Bacillati</taxon>
        <taxon>Actinomycetota</taxon>
        <taxon>Actinomycetes</taxon>
        <taxon>Micromonosporales</taxon>
        <taxon>Micromonosporaceae</taxon>
        <taxon>Pilimelia</taxon>
    </lineage>
</organism>
<accession>A0A8J3BTF1</accession>
<reference evidence="1" key="1">
    <citation type="journal article" date="2014" name="Int. J. Syst. Evol. Microbiol.">
        <title>Complete genome sequence of Corynebacterium casei LMG S-19264T (=DSM 44701T), isolated from a smear-ripened cheese.</title>
        <authorList>
            <consortium name="US DOE Joint Genome Institute (JGI-PGF)"/>
            <person name="Walter F."/>
            <person name="Albersmeier A."/>
            <person name="Kalinowski J."/>
            <person name="Ruckert C."/>
        </authorList>
    </citation>
    <scope>NUCLEOTIDE SEQUENCE</scope>
    <source>
        <strain evidence="1">JCM 3091</strain>
    </source>
</reference>
<dbReference type="AlphaFoldDB" id="A0A8J3BTF1"/>
<protein>
    <submittedName>
        <fullName evidence="1">Uncharacterized protein</fullName>
    </submittedName>
</protein>
<comment type="caution">
    <text evidence="1">The sequence shown here is derived from an EMBL/GenBank/DDBJ whole genome shotgun (WGS) entry which is preliminary data.</text>
</comment>
<keyword evidence="2" id="KW-1185">Reference proteome</keyword>
<proteinExistence type="predicted"/>
<sequence>MSGKGTNGQHPAPAHALACLYGEPASLNPTLHYRKVGGGTVFDHYVASFNAVWNTATPWREGEN</sequence>
<name>A0A8J3BTF1_9ACTN</name>
<evidence type="ECO:0000313" key="1">
    <source>
        <dbReference type="EMBL" id="GGK34349.1"/>
    </source>
</evidence>
<evidence type="ECO:0000313" key="2">
    <source>
        <dbReference type="Proteomes" id="UP000662200"/>
    </source>
</evidence>
<dbReference type="Proteomes" id="UP000662200">
    <property type="component" value="Unassembled WGS sequence"/>
</dbReference>
<reference evidence="1" key="2">
    <citation type="submission" date="2020-09" db="EMBL/GenBank/DDBJ databases">
        <authorList>
            <person name="Sun Q."/>
            <person name="Ohkuma M."/>
        </authorList>
    </citation>
    <scope>NUCLEOTIDE SEQUENCE</scope>
    <source>
        <strain evidence="1">JCM 3091</strain>
    </source>
</reference>